<reference evidence="1" key="1">
    <citation type="journal article" date="2015" name="Nature">
        <title>Complex archaea that bridge the gap between prokaryotes and eukaryotes.</title>
        <authorList>
            <person name="Spang A."/>
            <person name="Saw J.H."/>
            <person name="Jorgensen S.L."/>
            <person name="Zaremba-Niedzwiedzka K."/>
            <person name="Martijn J."/>
            <person name="Lind A.E."/>
            <person name="van Eijk R."/>
            <person name="Schleper C."/>
            <person name="Guy L."/>
            <person name="Ettema T.J."/>
        </authorList>
    </citation>
    <scope>NUCLEOTIDE SEQUENCE</scope>
</reference>
<evidence type="ECO:0000313" key="1">
    <source>
        <dbReference type="EMBL" id="KKN65419.1"/>
    </source>
</evidence>
<sequence>MAPEEAVSFDKGESLVVDMSGVDEAQEFEAIPAGMYPCQIIENEFGYSQSKGTPMWTLVLEVSEGEYAGRRLWNHMVMAGKGMPFTKKDLAQIAPELLENPFSADDAEVVASMLGKDVIAKVKIQFREGEKQNNVRGLFAADEGDGFS</sequence>
<gene>
    <name evidence="1" type="ORF">LCGC14_0481390</name>
</gene>
<dbReference type="AlphaFoldDB" id="A0A0F9SEG3"/>
<comment type="caution">
    <text evidence="1">The sequence shown here is derived from an EMBL/GenBank/DDBJ whole genome shotgun (WGS) entry which is preliminary data.</text>
</comment>
<organism evidence="1">
    <name type="scientific">marine sediment metagenome</name>
    <dbReference type="NCBI Taxonomy" id="412755"/>
    <lineage>
        <taxon>unclassified sequences</taxon>
        <taxon>metagenomes</taxon>
        <taxon>ecological metagenomes</taxon>
    </lineage>
</organism>
<name>A0A0F9SEG3_9ZZZZ</name>
<proteinExistence type="predicted"/>
<dbReference type="Pfam" id="PF05037">
    <property type="entry name" value="DUF669"/>
    <property type="match status" value="1"/>
</dbReference>
<dbReference type="InterPro" id="IPR007731">
    <property type="entry name" value="DUF669"/>
</dbReference>
<protein>
    <recommendedName>
        <fullName evidence="2">DUF669 domain-containing protein</fullName>
    </recommendedName>
</protein>
<accession>A0A0F9SEG3</accession>
<dbReference type="EMBL" id="LAZR01000524">
    <property type="protein sequence ID" value="KKN65419.1"/>
    <property type="molecule type" value="Genomic_DNA"/>
</dbReference>
<evidence type="ECO:0008006" key="2">
    <source>
        <dbReference type="Google" id="ProtNLM"/>
    </source>
</evidence>